<dbReference type="InterPro" id="IPR011333">
    <property type="entry name" value="SKP1/BTB/POZ_sf"/>
</dbReference>
<keyword evidence="4" id="KW-1185">Reference proteome</keyword>
<evidence type="ECO:0000313" key="3">
    <source>
        <dbReference type="EMBL" id="GBB92448.1"/>
    </source>
</evidence>
<name>A0A2Z6RIZ1_9GLOM</name>
<evidence type="ECO:0000313" key="4">
    <source>
        <dbReference type="Proteomes" id="UP000247702"/>
    </source>
</evidence>
<dbReference type="InterPro" id="IPR000210">
    <property type="entry name" value="BTB/POZ_dom"/>
</dbReference>
<dbReference type="AlphaFoldDB" id="A0A2Z6RIZ1"/>
<protein>
    <recommendedName>
        <fullName evidence="5">BTB domain-containing protein</fullName>
    </recommendedName>
</protein>
<dbReference type="SMART" id="SM00225">
    <property type="entry name" value="BTB"/>
    <property type="match status" value="1"/>
</dbReference>
<proteinExistence type="predicted"/>
<sequence>MALNFHCYLIKDFSLMLNNADDYDVIIKVGEDNNAKEFCAHSVILRARCCYFKSAFTSDWIKKKNNMIIFNKPNITPTVFDMILNEEIFNLLIASDELLLEELINCVQDYLIEEQTSWIQQNFDLIFHLTAKVERFKKLQYYCFESIFRPYKAIIHDDIYDKIEEFHYKNILPKITIRTGKINSNIINEELINIFSNWIDKKLAMDIRTGNDPLYKFSLIYRGSRDGINDISFNNKCKRQAATLVLIEVQNSNRIFGGYKPNGLFQKNASNSFIFSFKKHSIMQTMKIYREDRISEERGFNFYNMMYMINQNIIFKDYSEKFYKTDSLIIKEIETFIVTK</sequence>
<dbReference type="PROSITE" id="PS51886">
    <property type="entry name" value="TLDC"/>
    <property type="match status" value="1"/>
</dbReference>
<evidence type="ECO:0000259" key="1">
    <source>
        <dbReference type="PROSITE" id="PS50097"/>
    </source>
</evidence>
<dbReference type="SUPFAM" id="SSF54695">
    <property type="entry name" value="POZ domain"/>
    <property type="match status" value="1"/>
</dbReference>
<dbReference type="Pfam" id="PF07534">
    <property type="entry name" value="TLD"/>
    <property type="match status" value="1"/>
</dbReference>
<dbReference type="CDD" id="cd18186">
    <property type="entry name" value="BTB_POZ_ZBTB_KLHL-like"/>
    <property type="match status" value="1"/>
</dbReference>
<dbReference type="Proteomes" id="UP000247702">
    <property type="component" value="Unassembled WGS sequence"/>
</dbReference>
<dbReference type="EMBL" id="BEXD01001119">
    <property type="protein sequence ID" value="GBB92448.1"/>
    <property type="molecule type" value="Genomic_DNA"/>
</dbReference>
<organism evidence="3 4">
    <name type="scientific">Rhizophagus clarus</name>
    <dbReference type="NCBI Taxonomy" id="94130"/>
    <lineage>
        <taxon>Eukaryota</taxon>
        <taxon>Fungi</taxon>
        <taxon>Fungi incertae sedis</taxon>
        <taxon>Mucoromycota</taxon>
        <taxon>Glomeromycotina</taxon>
        <taxon>Glomeromycetes</taxon>
        <taxon>Glomerales</taxon>
        <taxon>Glomeraceae</taxon>
        <taxon>Rhizophagus</taxon>
    </lineage>
</organism>
<comment type="caution">
    <text evidence="3">The sequence shown here is derived from an EMBL/GenBank/DDBJ whole genome shotgun (WGS) entry which is preliminary data.</text>
</comment>
<dbReference type="PROSITE" id="PS50097">
    <property type="entry name" value="BTB"/>
    <property type="match status" value="1"/>
</dbReference>
<reference evidence="3 4" key="1">
    <citation type="submission" date="2017-11" db="EMBL/GenBank/DDBJ databases">
        <title>The genome of Rhizophagus clarus HR1 reveals common genetic basis of auxotrophy among arbuscular mycorrhizal fungi.</title>
        <authorList>
            <person name="Kobayashi Y."/>
        </authorList>
    </citation>
    <scope>NUCLEOTIDE SEQUENCE [LARGE SCALE GENOMIC DNA]</scope>
    <source>
        <strain evidence="3 4">HR1</strain>
    </source>
</reference>
<feature type="domain" description="BTB" evidence="1">
    <location>
        <begin position="23"/>
        <end position="85"/>
    </location>
</feature>
<dbReference type="InterPro" id="IPR006571">
    <property type="entry name" value="TLDc_dom"/>
</dbReference>
<accession>A0A2Z6RIZ1</accession>
<evidence type="ECO:0008006" key="5">
    <source>
        <dbReference type="Google" id="ProtNLM"/>
    </source>
</evidence>
<feature type="domain" description="TLDc" evidence="2">
    <location>
        <begin position="185"/>
        <end position="339"/>
    </location>
</feature>
<evidence type="ECO:0000259" key="2">
    <source>
        <dbReference type="PROSITE" id="PS51886"/>
    </source>
</evidence>
<dbReference type="Pfam" id="PF00651">
    <property type="entry name" value="BTB"/>
    <property type="match status" value="1"/>
</dbReference>
<dbReference type="Gene3D" id="3.30.710.10">
    <property type="entry name" value="Potassium Channel Kv1.1, Chain A"/>
    <property type="match status" value="1"/>
</dbReference>
<gene>
    <name evidence="3" type="ORF">RclHR1_20040001</name>
</gene>